<keyword evidence="6" id="KW-0106">Calcium</keyword>
<keyword evidence="13" id="KW-1185">Reference proteome</keyword>
<dbReference type="InterPro" id="IPR000719">
    <property type="entry name" value="Prot_kinase_dom"/>
</dbReference>
<evidence type="ECO:0008006" key="14">
    <source>
        <dbReference type="Google" id="ProtNLM"/>
    </source>
</evidence>
<keyword evidence="4 8" id="KW-0547">Nucleotide-binding</keyword>
<dbReference type="InterPro" id="IPR050205">
    <property type="entry name" value="CDPK_Ser/Thr_kinases"/>
</dbReference>
<evidence type="ECO:0000256" key="7">
    <source>
        <dbReference type="ARBA" id="ARBA00022840"/>
    </source>
</evidence>
<gene>
    <name evidence="12" type="ORF">NDN08_003987</name>
</gene>
<dbReference type="AlphaFoldDB" id="A0AAV8UMB9"/>
<evidence type="ECO:0000256" key="3">
    <source>
        <dbReference type="ARBA" id="ARBA00022737"/>
    </source>
</evidence>
<dbReference type="Pfam" id="PF00069">
    <property type="entry name" value="Pkinase"/>
    <property type="match status" value="1"/>
</dbReference>
<reference evidence="12 13" key="1">
    <citation type="journal article" date="2023" name="Nat. Commun.">
        <title>Origin of minicircular mitochondrial genomes in red algae.</title>
        <authorList>
            <person name="Lee Y."/>
            <person name="Cho C.H."/>
            <person name="Lee Y.M."/>
            <person name="Park S.I."/>
            <person name="Yang J.H."/>
            <person name="West J.A."/>
            <person name="Bhattacharya D."/>
            <person name="Yoon H.S."/>
        </authorList>
    </citation>
    <scope>NUCLEOTIDE SEQUENCE [LARGE SCALE GENOMIC DNA]</scope>
    <source>
        <strain evidence="12 13">CCMP1338</strain>
        <tissue evidence="12">Whole cell</tissue>
    </source>
</reference>
<dbReference type="InterPro" id="IPR002048">
    <property type="entry name" value="EF_hand_dom"/>
</dbReference>
<feature type="region of interest" description="Disordered" evidence="9">
    <location>
        <begin position="1"/>
        <end position="36"/>
    </location>
</feature>
<dbReference type="InterPro" id="IPR018247">
    <property type="entry name" value="EF_Hand_1_Ca_BS"/>
</dbReference>
<dbReference type="FunFam" id="1.10.238.10:FF:000003">
    <property type="entry name" value="Calmodulin A"/>
    <property type="match status" value="1"/>
</dbReference>
<sequence>MGNEQSRGRNGGRKGKAEGKAGKRAAGKSTSTREPKNFMNIGIIPKTQSKPKKYAVTVLDKHTEAIYEVYDFGKLLGEGSFGTCYLGTHKRTQQNVAIKTISKGKIMAKTDIDDIRNEILIMEAVSGHSNIVKIFGAYEDADNVHIVLELCTGGDLFERVIAQGKYSEKDCANLCRQMLEMVEHCHARGVVHRDLKPENFLLDSNRESANLKATDFGLSCFYKGPDFLSDPCGTPMYIAPEVIKGKYTHKADIWSAGVVLYILLSGKVPFYGRTDEEILRMTLRGHYNLEKEPWPHISEDAKECVRTMLTWDPAQRPEAKEMLGHRWMREDGTATDKPLVASVLDNLHQFNEMNKFKKKALQLMACNMDEGDLRAVRKAFDEVDLDGSGTITLEEMRAALEKLGNKVAESELLDMWKTFDLDGNGTIDYEEFLTATTDLKKVNTADNFRYAFKKFDKDGDGSITVDEVLDALKDIGVQEEAAAEIVREADLNNDGVIDYDEFVQMMTEKNKFEEASNHVRNKNLQSLTSKVLVSA</sequence>
<dbReference type="PROSITE" id="PS00018">
    <property type="entry name" value="EF_HAND_1"/>
    <property type="match status" value="4"/>
</dbReference>
<comment type="caution">
    <text evidence="12">The sequence shown here is derived from an EMBL/GenBank/DDBJ whole genome shotgun (WGS) entry which is preliminary data.</text>
</comment>
<dbReference type="SMART" id="SM00054">
    <property type="entry name" value="EFh"/>
    <property type="match status" value="4"/>
</dbReference>
<keyword evidence="2" id="KW-0808">Transferase</keyword>
<name>A0AAV8UMB9_9RHOD</name>
<dbReference type="Gene3D" id="3.30.200.20">
    <property type="entry name" value="Phosphorylase Kinase, domain 1"/>
    <property type="match status" value="1"/>
</dbReference>
<dbReference type="Proteomes" id="UP001157974">
    <property type="component" value="Unassembled WGS sequence"/>
</dbReference>
<evidence type="ECO:0000313" key="13">
    <source>
        <dbReference type="Proteomes" id="UP001157974"/>
    </source>
</evidence>
<dbReference type="SUPFAM" id="SSF47473">
    <property type="entry name" value="EF-hand"/>
    <property type="match status" value="1"/>
</dbReference>
<evidence type="ECO:0000259" key="10">
    <source>
        <dbReference type="PROSITE" id="PS50011"/>
    </source>
</evidence>
<dbReference type="PROSITE" id="PS00107">
    <property type="entry name" value="PROTEIN_KINASE_ATP"/>
    <property type="match status" value="1"/>
</dbReference>
<dbReference type="EMBL" id="JAMWBK010000010">
    <property type="protein sequence ID" value="KAJ8901781.1"/>
    <property type="molecule type" value="Genomic_DNA"/>
</dbReference>
<evidence type="ECO:0000256" key="2">
    <source>
        <dbReference type="ARBA" id="ARBA00022679"/>
    </source>
</evidence>
<keyword evidence="7 8" id="KW-0067">ATP-binding</keyword>
<dbReference type="CDD" id="cd05117">
    <property type="entry name" value="STKc_CAMK"/>
    <property type="match status" value="1"/>
</dbReference>
<dbReference type="InterPro" id="IPR017441">
    <property type="entry name" value="Protein_kinase_ATP_BS"/>
</dbReference>
<feature type="domain" description="Protein kinase" evidence="10">
    <location>
        <begin position="70"/>
        <end position="328"/>
    </location>
</feature>
<keyword evidence="5" id="KW-0418">Kinase</keyword>
<dbReference type="SUPFAM" id="SSF56112">
    <property type="entry name" value="Protein kinase-like (PK-like)"/>
    <property type="match status" value="1"/>
</dbReference>
<keyword evidence="1" id="KW-0723">Serine/threonine-protein kinase</keyword>
<dbReference type="PROSITE" id="PS00108">
    <property type="entry name" value="PROTEIN_KINASE_ST"/>
    <property type="match status" value="1"/>
</dbReference>
<evidence type="ECO:0000256" key="8">
    <source>
        <dbReference type="PROSITE-ProRule" id="PRU10141"/>
    </source>
</evidence>
<feature type="domain" description="EF-hand" evidence="11">
    <location>
        <begin position="407"/>
        <end position="442"/>
    </location>
</feature>
<evidence type="ECO:0000256" key="6">
    <source>
        <dbReference type="ARBA" id="ARBA00022837"/>
    </source>
</evidence>
<evidence type="ECO:0000256" key="1">
    <source>
        <dbReference type="ARBA" id="ARBA00022527"/>
    </source>
</evidence>
<proteinExistence type="predicted"/>
<evidence type="ECO:0000256" key="5">
    <source>
        <dbReference type="ARBA" id="ARBA00022777"/>
    </source>
</evidence>
<feature type="domain" description="EF-hand" evidence="11">
    <location>
        <begin position="371"/>
        <end position="406"/>
    </location>
</feature>
<dbReference type="Gene3D" id="1.10.238.10">
    <property type="entry name" value="EF-hand"/>
    <property type="match status" value="1"/>
</dbReference>
<dbReference type="PROSITE" id="PS50222">
    <property type="entry name" value="EF_HAND_2"/>
    <property type="match status" value="4"/>
</dbReference>
<dbReference type="InterPro" id="IPR011992">
    <property type="entry name" value="EF-hand-dom_pair"/>
</dbReference>
<protein>
    <recommendedName>
        <fullName evidence="14">Calmodulin</fullName>
    </recommendedName>
</protein>
<dbReference type="GO" id="GO:0004674">
    <property type="term" value="F:protein serine/threonine kinase activity"/>
    <property type="evidence" value="ECO:0007669"/>
    <property type="project" value="UniProtKB-KW"/>
</dbReference>
<feature type="domain" description="EF-hand" evidence="11">
    <location>
        <begin position="443"/>
        <end position="478"/>
    </location>
</feature>
<dbReference type="GO" id="GO:0005524">
    <property type="term" value="F:ATP binding"/>
    <property type="evidence" value="ECO:0007669"/>
    <property type="project" value="UniProtKB-UniRule"/>
</dbReference>
<evidence type="ECO:0000256" key="4">
    <source>
        <dbReference type="ARBA" id="ARBA00022741"/>
    </source>
</evidence>
<feature type="domain" description="EF-hand" evidence="11">
    <location>
        <begin position="479"/>
        <end position="512"/>
    </location>
</feature>
<dbReference type="FunFam" id="1.10.510.10:FF:000571">
    <property type="entry name" value="Maternal embryonic leucine zipper kinase"/>
    <property type="match status" value="1"/>
</dbReference>
<dbReference type="InterPro" id="IPR011009">
    <property type="entry name" value="Kinase-like_dom_sf"/>
</dbReference>
<organism evidence="12 13">
    <name type="scientific">Rhodosorus marinus</name>
    <dbReference type="NCBI Taxonomy" id="101924"/>
    <lineage>
        <taxon>Eukaryota</taxon>
        <taxon>Rhodophyta</taxon>
        <taxon>Stylonematophyceae</taxon>
        <taxon>Stylonematales</taxon>
        <taxon>Stylonemataceae</taxon>
        <taxon>Rhodosorus</taxon>
    </lineage>
</organism>
<dbReference type="Pfam" id="PF13499">
    <property type="entry name" value="EF-hand_7"/>
    <property type="match status" value="2"/>
</dbReference>
<dbReference type="FunFam" id="3.30.200.20:FF:000042">
    <property type="entry name" value="Aurora kinase A"/>
    <property type="match status" value="1"/>
</dbReference>
<dbReference type="GO" id="GO:0005509">
    <property type="term" value="F:calcium ion binding"/>
    <property type="evidence" value="ECO:0007669"/>
    <property type="project" value="InterPro"/>
</dbReference>
<evidence type="ECO:0000259" key="11">
    <source>
        <dbReference type="PROSITE" id="PS50222"/>
    </source>
</evidence>
<dbReference type="SMART" id="SM00220">
    <property type="entry name" value="S_TKc"/>
    <property type="match status" value="1"/>
</dbReference>
<keyword evidence="3" id="KW-0677">Repeat</keyword>
<feature type="binding site" evidence="8">
    <location>
        <position position="99"/>
    </location>
    <ligand>
        <name>ATP</name>
        <dbReference type="ChEBI" id="CHEBI:30616"/>
    </ligand>
</feature>
<evidence type="ECO:0000256" key="9">
    <source>
        <dbReference type="SAM" id="MobiDB-lite"/>
    </source>
</evidence>
<dbReference type="PROSITE" id="PS50011">
    <property type="entry name" value="PROTEIN_KINASE_DOM"/>
    <property type="match status" value="1"/>
</dbReference>
<dbReference type="InterPro" id="IPR008271">
    <property type="entry name" value="Ser/Thr_kinase_AS"/>
</dbReference>
<dbReference type="PANTHER" id="PTHR24349">
    <property type="entry name" value="SERINE/THREONINE-PROTEIN KINASE"/>
    <property type="match status" value="1"/>
</dbReference>
<dbReference type="PRINTS" id="PR00450">
    <property type="entry name" value="RECOVERIN"/>
</dbReference>
<dbReference type="Gene3D" id="1.10.510.10">
    <property type="entry name" value="Transferase(Phosphotransferase) domain 1"/>
    <property type="match status" value="1"/>
</dbReference>
<accession>A0AAV8UMB9</accession>
<evidence type="ECO:0000313" key="12">
    <source>
        <dbReference type="EMBL" id="KAJ8901781.1"/>
    </source>
</evidence>